<dbReference type="PROSITE" id="PS51257">
    <property type="entry name" value="PROKAR_LIPOPROTEIN"/>
    <property type="match status" value="1"/>
</dbReference>
<keyword evidence="4" id="KW-1133">Transmembrane helix</keyword>
<dbReference type="InterPro" id="IPR050739">
    <property type="entry name" value="MFP"/>
</dbReference>
<feature type="domain" description="Multidrug resistance protein MdtA-like alpha-helical hairpin" evidence="7">
    <location>
        <begin position="129"/>
        <end position="189"/>
    </location>
</feature>
<organism evidence="10 11">
    <name type="scientific">Hahella chejuensis (strain KCTC 2396)</name>
    <dbReference type="NCBI Taxonomy" id="349521"/>
    <lineage>
        <taxon>Bacteria</taxon>
        <taxon>Pseudomonadati</taxon>
        <taxon>Pseudomonadota</taxon>
        <taxon>Gammaproteobacteria</taxon>
        <taxon>Oceanospirillales</taxon>
        <taxon>Hahellaceae</taxon>
        <taxon>Hahella</taxon>
    </lineage>
</organism>
<dbReference type="InterPro" id="IPR058792">
    <property type="entry name" value="Beta-barrel_RND_2"/>
</dbReference>
<evidence type="ECO:0000256" key="5">
    <source>
        <dbReference type="ARBA" id="ARBA00023136"/>
    </source>
</evidence>
<dbReference type="RefSeq" id="WP_011399163.1">
    <property type="nucleotide sequence ID" value="NC_007645.1"/>
</dbReference>
<dbReference type="OrthoDB" id="9811754at2"/>
<proteinExistence type="inferred from homology"/>
<keyword evidence="11" id="KW-1185">Reference proteome</keyword>
<dbReference type="Gene3D" id="2.40.30.170">
    <property type="match status" value="1"/>
</dbReference>
<evidence type="ECO:0000259" key="7">
    <source>
        <dbReference type="Pfam" id="PF25876"/>
    </source>
</evidence>
<dbReference type="GO" id="GO:0019898">
    <property type="term" value="C:extrinsic component of membrane"/>
    <property type="evidence" value="ECO:0007669"/>
    <property type="project" value="InterPro"/>
</dbReference>
<dbReference type="PANTHER" id="PTHR30386:SF26">
    <property type="entry name" value="TRANSPORT PROTEIN COMB"/>
    <property type="match status" value="1"/>
</dbReference>
<dbReference type="InterPro" id="IPR030190">
    <property type="entry name" value="MacA_alpha-hairpin_sf"/>
</dbReference>
<dbReference type="Gene3D" id="2.40.50.100">
    <property type="match status" value="1"/>
</dbReference>
<dbReference type="KEGG" id="hch:HCH_05433"/>
<reference evidence="10 11" key="1">
    <citation type="journal article" date="2005" name="Nucleic Acids Res.">
        <title>Genomic blueprint of Hahella chejuensis, a marine microbe producing an algicidal agent.</title>
        <authorList>
            <person name="Jeong H."/>
            <person name="Yim J.H."/>
            <person name="Lee C."/>
            <person name="Choi S.-H."/>
            <person name="Park Y.K."/>
            <person name="Yoon S.H."/>
            <person name="Hur C.-G."/>
            <person name="Kang H.-Y."/>
            <person name="Kim D."/>
            <person name="Lee H.H."/>
            <person name="Park K.H."/>
            <person name="Park S.-H."/>
            <person name="Park H.-S."/>
            <person name="Lee H.K."/>
            <person name="Oh T.K."/>
            <person name="Kim J.F."/>
        </authorList>
    </citation>
    <scope>NUCLEOTIDE SEQUENCE [LARGE SCALE GENOMIC DNA]</scope>
    <source>
        <strain evidence="10 11">KCTC 2396</strain>
    </source>
</reference>
<comment type="subcellular location">
    <subcellularLocation>
        <location evidence="1">Membrane</location>
        <topology evidence="1">Single-pass membrane protein</topology>
    </subcellularLocation>
</comment>
<dbReference type="GO" id="GO:1990195">
    <property type="term" value="C:macrolide transmembrane transporter complex"/>
    <property type="evidence" value="ECO:0007669"/>
    <property type="project" value="InterPro"/>
</dbReference>
<dbReference type="STRING" id="349521.HCH_05433"/>
<dbReference type="Pfam" id="PF25917">
    <property type="entry name" value="BSH_RND"/>
    <property type="match status" value="1"/>
</dbReference>
<dbReference type="InterPro" id="IPR058624">
    <property type="entry name" value="MdtA-like_HH"/>
</dbReference>
<protein>
    <submittedName>
        <fullName evidence="10">Multidrug resistance efflux pump</fullName>
    </submittedName>
</protein>
<dbReference type="SUPFAM" id="SSF111369">
    <property type="entry name" value="HlyD-like secretion proteins"/>
    <property type="match status" value="3"/>
</dbReference>
<dbReference type="EMBL" id="CP000155">
    <property type="protein sequence ID" value="ABC32099.1"/>
    <property type="molecule type" value="Genomic_DNA"/>
</dbReference>
<feature type="domain" description="Multidrug resistance protein MdtA-like barrel-sandwich hybrid" evidence="8">
    <location>
        <begin position="43"/>
        <end position="264"/>
    </location>
</feature>
<keyword evidence="6" id="KW-0175">Coiled coil</keyword>
<dbReference type="Pfam" id="PF25876">
    <property type="entry name" value="HH_MFP_RND"/>
    <property type="match status" value="1"/>
</dbReference>
<name>Q2SB75_HAHCH</name>
<evidence type="ECO:0000256" key="4">
    <source>
        <dbReference type="ARBA" id="ARBA00022989"/>
    </source>
</evidence>
<dbReference type="HOGENOM" id="CLU_018816_15_1_6"/>
<evidence type="ECO:0000256" key="3">
    <source>
        <dbReference type="ARBA" id="ARBA00022692"/>
    </source>
</evidence>
<evidence type="ECO:0000259" key="8">
    <source>
        <dbReference type="Pfam" id="PF25917"/>
    </source>
</evidence>
<accession>Q2SB75</accession>
<dbReference type="Proteomes" id="UP000000238">
    <property type="component" value="Chromosome"/>
</dbReference>
<evidence type="ECO:0000256" key="6">
    <source>
        <dbReference type="SAM" id="Coils"/>
    </source>
</evidence>
<evidence type="ECO:0000256" key="1">
    <source>
        <dbReference type="ARBA" id="ARBA00004167"/>
    </source>
</evidence>
<dbReference type="GO" id="GO:1990961">
    <property type="term" value="P:xenobiotic detoxification by transmembrane export across the plasma membrane"/>
    <property type="evidence" value="ECO:0007669"/>
    <property type="project" value="InterPro"/>
</dbReference>
<sequence length="372" mass="40338">MSKKMIRLMLFFSLAGVAGCGYYLWHAGKVSTDDAFVERDVIYLTPRVSGVLVEVLVSDNQKVATGDLLARIDPKPYEAELQSASARVAMQQAAMVKAQADLEAFVARLEARKQDALAQVNVAKAEKQHHESNLARLDAQIAQARRDVDRYERLAGRKQVSEQALEDAKTNLATLSAERETVKASIDVAASKVAAAHSQQKTVASDERNIAVLRAAIGQSEAALKQAQADEARASLALQWTEIRATSNGWISRVEKHPGSFVSPQTNFAIEVTGAAWVKANFKETQIGDVRVGDKVSVEVDAYPGVTFSAKVESFQPGTGSRFSLLPPENASGNYVKVVQRVPVKIIFDEVPDGVQLWPGMSVIPTVYVSGS</sequence>
<evidence type="ECO:0000256" key="2">
    <source>
        <dbReference type="ARBA" id="ARBA00009477"/>
    </source>
</evidence>
<gene>
    <name evidence="10" type="ordered locus">HCH_05433</name>
</gene>
<evidence type="ECO:0000313" key="10">
    <source>
        <dbReference type="EMBL" id="ABC32099.1"/>
    </source>
</evidence>
<dbReference type="eggNOG" id="COG1566">
    <property type="taxonomic scope" value="Bacteria"/>
</dbReference>
<keyword evidence="5" id="KW-0472">Membrane</keyword>
<evidence type="ECO:0000259" key="9">
    <source>
        <dbReference type="Pfam" id="PF25954"/>
    </source>
</evidence>
<dbReference type="InterPro" id="IPR058625">
    <property type="entry name" value="MdtA-like_BSH"/>
</dbReference>
<dbReference type="AlphaFoldDB" id="Q2SB75"/>
<feature type="coiled-coil region" evidence="6">
    <location>
        <begin position="106"/>
        <end position="185"/>
    </location>
</feature>
<dbReference type="PANTHER" id="PTHR30386">
    <property type="entry name" value="MEMBRANE FUSION SUBUNIT OF EMRAB-TOLC MULTIDRUG EFFLUX PUMP"/>
    <property type="match status" value="1"/>
</dbReference>
<dbReference type="Gene3D" id="6.10.140.1990">
    <property type="match status" value="1"/>
</dbReference>
<keyword evidence="3" id="KW-0812">Transmembrane</keyword>
<dbReference type="Pfam" id="PF25954">
    <property type="entry name" value="Beta-barrel_RND_2"/>
    <property type="match status" value="1"/>
</dbReference>
<comment type="similarity">
    <text evidence="2">Belongs to the membrane fusion protein (MFP) (TC 8.A.1) family.</text>
</comment>
<feature type="domain" description="CusB-like beta-barrel" evidence="9">
    <location>
        <begin position="277"/>
        <end position="318"/>
    </location>
</feature>
<evidence type="ECO:0000313" key="11">
    <source>
        <dbReference type="Proteomes" id="UP000000238"/>
    </source>
</evidence>